<gene>
    <name evidence="1" type="ORF">DPMN_033430</name>
</gene>
<comment type="caution">
    <text evidence="1">The sequence shown here is derived from an EMBL/GenBank/DDBJ whole genome shotgun (WGS) entry which is preliminary data.</text>
</comment>
<sequence>MNIDCTDAVTAVSSTFTQPVLDKPPTFVSGIPGNSPDVSDDNVIATSLGKFTTTDPDTTCSVTLPVTTVYEIRKVASPTDPQKPGNNLEKNKWAALCEKGV</sequence>
<proteinExistence type="predicted"/>
<dbReference type="Proteomes" id="UP000828390">
    <property type="component" value="Unassembled WGS sequence"/>
</dbReference>
<accession>A0A9D4M4U0</accession>
<keyword evidence="2" id="KW-1185">Reference proteome</keyword>
<name>A0A9D4M4U0_DREPO</name>
<reference evidence="1" key="1">
    <citation type="journal article" date="2019" name="bioRxiv">
        <title>The Genome of the Zebra Mussel, Dreissena polymorpha: A Resource for Invasive Species Research.</title>
        <authorList>
            <person name="McCartney M.A."/>
            <person name="Auch B."/>
            <person name="Kono T."/>
            <person name="Mallez S."/>
            <person name="Zhang Y."/>
            <person name="Obille A."/>
            <person name="Becker A."/>
            <person name="Abrahante J.E."/>
            <person name="Garbe J."/>
            <person name="Badalamenti J.P."/>
            <person name="Herman A."/>
            <person name="Mangelson H."/>
            <person name="Liachko I."/>
            <person name="Sullivan S."/>
            <person name="Sone E.D."/>
            <person name="Koren S."/>
            <person name="Silverstein K.A.T."/>
            <person name="Beckman K.B."/>
            <person name="Gohl D.M."/>
        </authorList>
    </citation>
    <scope>NUCLEOTIDE SEQUENCE</scope>
    <source>
        <strain evidence="1">Duluth1</strain>
        <tissue evidence="1">Whole animal</tissue>
    </source>
</reference>
<dbReference type="EMBL" id="JAIWYP010000002">
    <property type="protein sequence ID" value="KAH3870248.1"/>
    <property type="molecule type" value="Genomic_DNA"/>
</dbReference>
<evidence type="ECO:0000313" key="1">
    <source>
        <dbReference type="EMBL" id="KAH3870248.1"/>
    </source>
</evidence>
<reference evidence="1" key="2">
    <citation type="submission" date="2020-11" db="EMBL/GenBank/DDBJ databases">
        <authorList>
            <person name="McCartney M.A."/>
            <person name="Auch B."/>
            <person name="Kono T."/>
            <person name="Mallez S."/>
            <person name="Becker A."/>
            <person name="Gohl D.M."/>
            <person name="Silverstein K.A.T."/>
            <person name="Koren S."/>
            <person name="Bechman K.B."/>
            <person name="Herman A."/>
            <person name="Abrahante J.E."/>
            <person name="Garbe J."/>
        </authorList>
    </citation>
    <scope>NUCLEOTIDE SEQUENCE</scope>
    <source>
        <strain evidence="1">Duluth1</strain>
        <tissue evidence="1">Whole animal</tissue>
    </source>
</reference>
<organism evidence="1 2">
    <name type="scientific">Dreissena polymorpha</name>
    <name type="common">Zebra mussel</name>
    <name type="synonym">Mytilus polymorpha</name>
    <dbReference type="NCBI Taxonomy" id="45954"/>
    <lineage>
        <taxon>Eukaryota</taxon>
        <taxon>Metazoa</taxon>
        <taxon>Spiralia</taxon>
        <taxon>Lophotrochozoa</taxon>
        <taxon>Mollusca</taxon>
        <taxon>Bivalvia</taxon>
        <taxon>Autobranchia</taxon>
        <taxon>Heteroconchia</taxon>
        <taxon>Euheterodonta</taxon>
        <taxon>Imparidentia</taxon>
        <taxon>Neoheterodontei</taxon>
        <taxon>Myida</taxon>
        <taxon>Dreissenoidea</taxon>
        <taxon>Dreissenidae</taxon>
        <taxon>Dreissena</taxon>
    </lineage>
</organism>
<protein>
    <submittedName>
        <fullName evidence="1">Uncharacterized protein</fullName>
    </submittedName>
</protein>
<dbReference type="AlphaFoldDB" id="A0A9D4M4U0"/>
<evidence type="ECO:0000313" key="2">
    <source>
        <dbReference type="Proteomes" id="UP000828390"/>
    </source>
</evidence>